<organism evidence="1 2">
    <name type="scientific">Almyronema epifaneia S1</name>
    <dbReference type="NCBI Taxonomy" id="2991925"/>
    <lineage>
        <taxon>Bacteria</taxon>
        <taxon>Bacillati</taxon>
        <taxon>Cyanobacteriota</taxon>
        <taxon>Cyanophyceae</taxon>
        <taxon>Nodosilineales</taxon>
        <taxon>Nodosilineaceae</taxon>
        <taxon>Almyronema</taxon>
        <taxon>Almyronema epifaneia</taxon>
    </lineage>
</organism>
<name>A0ABW6IEB2_9CYAN</name>
<sequence length="312" mass="36165">MQSFRSKITKPSDCALAIALPLTQEDFYFNLASDTEKDFVRSIFPNPSLVRQEALWEMKYFPEVVEIVNKVASYVETCGVKVFRDVSLNDFENIFRDFEVVTLVAHWRASNFRKTDFVTPNTLLDLIMSSEQNQIQFIQNSFRSFCKENKDGNEYLSPIRSTAEINEFLSKFFNNLLDDSKFHKLIQKQEALTDKLYTKYKTRLILDSLFDSYISPGNRIELFDGLLSVEKFIEVIPNDYNGVFDFVVCNSVLIGNVIKKYRKCIVLVNEKPAILEYRLAVFYRTIISLLNAAEIHYVDAAAAVAKNYIMRQ</sequence>
<gene>
    <name evidence="1" type="ORF">ACFVKH_06770</name>
</gene>
<reference evidence="1 2" key="1">
    <citation type="submission" date="2024-10" db="EMBL/GenBank/DDBJ databases">
        <authorList>
            <person name="Ratan Roy A."/>
            <person name="Morales Sandoval P.H."/>
            <person name="De Los Santos Villalobos S."/>
            <person name="Chakraborty S."/>
            <person name="Mukherjee J."/>
        </authorList>
    </citation>
    <scope>NUCLEOTIDE SEQUENCE [LARGE SCALE GENOMIC DNA]</scope>
    <source>
        <strain evidence="1 2">S1</strain>
    </source>
</reference>
<protein>
    <submittedName>
        <fullName evidence="1">Uncharacterized protein</fullName>
    </submittedName>
</protein>
<comment type="caution">
    <text evidence="1">The sequence shown here is derived from an EMBL/GenBank/DDBJ whole genome shotgun (WGS) entry which is preliminary data.</text>
</comment>
<proteinExistence type="predicted"/>
<evidence type="ECO:0000313" key="2">
    <source>
        <dbReference type="Proteomes" id="UP001600165"/>
    </source>
</evidence>
<dbReference type="EMBL" id="JBHZOL010000044">
    <property type="protein sequence ID" value="MFE4105970.1"/>
    <property type="molecule type" value="Genomic_DNA"/>
</dbReference>
<evidence type="ECO:0000313" key="1">
    <source>
        <dbReference type="EMBL" id="MFE4105970.1"/>
    </source>
</evidence>
<accession>A0ABW6IEB2</accession>
<dbReference type="Proteomes" id="UP001600165">
    <property type="component" value="Unassembled WGS sequence"/>
</dbReference>
<dbReference type="RefSeq" id="WP_377963271.1">
    <property type="nucleotide sequence ID" value="NZ_JBHZOL010000044.1"/>
</dbReference>
<keyword evidence="2" id="KW-1185">Reference proteome</keyword>